<sequence>MGRGRRKILESKVGVVIGADENLRRWLRWSQSERVAVTNSVQEELLWFPGDFLARRSPTFHFELSENHDREEQSPLILENVPFSTIREFYRWSMMENPHIRYDACFEEVDALAELAEKYKIRALGWQASDRIRQQLCSGLWQLRPQTVSSKYKYLQSDSWLFQLYRAALATVAEGLQNCTDDQMAEWRLVASEMPAIALDLFEAQSRRHGKNYLREGGSCRFHDHDDDPHPSDCTMTLGLCPFEDMGCFKIESWGF</sequence>
<dbReference type="RefSeq" id="XP_013315196.1">
    <property type="nucleotide sequence ID" value="XM_013459742.1"/>
</dbReference>
<reference evidence="1 2" key="1">
    <citation type="submission" date="2015-01" db="EMBL/GenBank/DDBJ databases">
        <title>The Genome Sequence of Exophiala xenobiotica CBS118157.</title>
        <authorList>
            <consortium name="The Broad Institute Genomics Platform"/>
            <person name="Cuomo C."/>
            <person name="de Hoog S."/>
            <person name="Gorbushina A."/>
            <person name="Stielow B."/>
            <person name="Teixiera M."/>
            <person name="Abouelleil A."/>
            <person name="Chapman S.B."/>
            <person name="Priest M."/>
            <person name="Young S.K."/>
            <person name="Wortman J."/>
            <person name="Nusbaum C."/>
            <person name="Birren B."/>
        </authorList>
    </citation>
    <scope>NUCLEOTIDE SEQUENCE [LARGE SCALE GENOMIC DNA]</scope>
    <source>
        <strain evidence="1 2">CBS 118157</strain>
    </source>
</reference>
<proteinExistence type="predicted"/>
<evidence type="ECO:0008006" key="3">
    <source>
        <dbReference type="Google" id="ProtNLM"/>
    </source>
</evidence>
<dbReference type="STRING" id="348802.A0A0D2CWR4"/>
<name>A0A0D2CWR4_9EURO</name>
<dbReference type="GeneID" id="25328869"/>
<dbReference type="HOGENOM" id="CLU_983960_0_0_1"/>
<dbReference type="EMBL" id="KN847320">
    <property type="protein sequence ID" value="KIW54612.1"/>
    <property type="molecule type" value="Genomic_DNA"/>
</dbReference>
<dbReference type="OrthoDB" id="10434575at2759"/>
<protein>
    <recommendedName>
        <fullName evidence="3">BTB domain-containing protein</fullName>
    </recommendedName>
</protein>
<evidence type="ECO:0000313" key="2">
    <source>
        <dbReference type="Proteomes" id="UP000054342"/>
    </source>
</evidence>
<dbReference type="Proteomes" id="UP000054342">
    <property type="component" value="Unassembled WGS sequence"/>
</dbReference>
<gene>
    <name evidence="1" type="ORF">PV05_06961</name>
</gene>
<accession>A0A0D2CWR4</accession>
<keyword evidence="2" id="KW-1185">Reference proteome</keyword>
<dbReference type="AlphaFoldDB" id="A0A0D2CWR4"/>
<organism evidence="1 2">
    <name type="scientific">Exophiala xenobiotica</name>
    <dbReference type="NCBI Taxonomy" id="348802"/>
    <lineage>
        <taxon>Eukaryota</taxon>
        <taxon>Fungi</taxon>
        <taxon>Dikarya</taxon>
        <taxon>Ascomycota</taxon>
        <taxon>Pezizomycotina</taxon>
        <taxon>Eurotiomycetes</taxon>
        <taxon>Chaetothyriomycetidae</taxon>
        <taxon>Chaetothyriales</taxon>
        <taxon>Herpotrichiellaceae</taxon>
        <taxon>Exophiala</taxon>
    </lineage>
</organism>
<evidence type="ECO:0000313" key="1">
    <source>
        <dbReference type="EMBL" id="KIW54612.1"/>
    </source>
</evidence>